<dbReference type="Proteomes" id="UP001500707">
    <property type="component" value="Unassembled WGS sequence"/>
</dbReference>
<dbReference type="Pfam" id="PF01844">
    <property type="entry name" value="HNH"/>
    <property type="match status" value="1"/>
</dbReference>
<accession>A0ABP6V5G8</accession>
<keyword evidence="4" id="KW-1185">Reference proteome</keyword>
<feature type="domain" description="HNH" evidence="2">
    <location>
        <begin position="33"/>
        <end position="78"/>
    </location>
</feature>
<gene>
    <name evidence="3" type="ORF">GCM10022295_07200</name>
</gene>
<sequence>MSGGWAGSTRRAELPPDWYTRIRPFVLTRDQYRCQWFENGTRCARPANQVDHIGDRDDHRPENLQALCEDCHARKSSRQGNEARWAVRMTRPPERHPGLL</sequence>
<organism evidence="3 4">
    <name type="scientific">Streptomyces osmaniensis</name>
    <dbReference type="NCBI Taxonomy" id="593134"/>
    <lineage>
        <taxon>Bacteria</taxon>
        <taxon>Bacillati</taxon>
        <taxon>Actinomycetota</taxon>
        <taxon>Actinomycetes</taxon>
        <taxon>Kitasatosporales</taxon>
        <taxon>Streptomycetaceae</taxon>
        <taxon>Streptomyces</taxon>
    </lineage>
</organism>
<proteinExistence type="predicted"/>
<protein>
    <recommendedName>
        <fullName evidence="2">HNH domain-containing protein</fullName>
    </recommendedName>
</protein>
<dbReference type="RefSeq" id="WP_346180181.1">
    <property type="nucleotide sequence ID" value="NZ_BAABCE010000001.1"/>
</dbReference>
<evidence type="ECO:0000313" key="3">
    <source>
        <dbReference type="EMBL" id="GAA3527732.1"/>
    </source>
</evidence>
<dbReference type="CDD" id="cd00085">
    <property type="entry name" value="HNHc"/>
    <property type="match status" value="1"/>
</dbReference>
<feature type="region of interest" description="Disordered" evidence="1">
    <location>
        <begin position="75"/>
        <end position="100"/>
    </location>
</feature>
<evidence type="ECO:0000313" key="4">
    <source>
        <dbReference type="Proteomes" id="UP001500707"/>
    </source>
</evidence>
<dbReference type="EMBL" id="BAABCE010000001">
    <property type="protein sequence ID" value="GAA3527732.1"/>
    <property type="molecule type" value="Genomic_DNA"/>
</dbReference>
<comment type="caution">
    <text evidence="3">The sequence shown here is derived from an EMBL/GenBank/DDBJ whole genome shotgun (WGS) entry which is preliminary data.</text>
</comment>
<reference evidence="4" key="1">
    <citation type="journal article" date="2019" name="Int. J. Syst. Evol. Microbiol.">
        <title>The Global Catalogue of Microorganisms (GCM) 10K type strain sequencing project: providing services to taxonomists for standard genome sequencing and annotation.</title>
        <authorList>
            <consortium name="The Broad Institute Genomics Platform"/>
            <consortium name="The Broad Institute Genome Sequencing Center for Infectious Disease"/>
            <person name="Wu L."/>
            <person name="Ma J."/>
        </authorList>
    </citation>
    <scope>NUCLEOTIDE SEQUENCE [LARGE SCALE GENOMIC DNA]</scope>
    <source>
        <strain evidence="4">JCM 17656</strain>
    </source>
</reference>
<evidence type="ECO:0000259" key="2">
    <source>
        <dbReference type="Pfam" id="PF01844"/>
    </source>
</evidence>
<name>A0ABP6V5G8_9ACTN</name>
<evidence type="ECO:0000256" key="1">
    <source>
        <dbReference type="SAM" id="MobiDB-lite"/>
    </source>
</evidence>
<dbReference type="InterPro" id="IPR002711">
    <property type="entry name" value="HNH"/>
</dbReference>
<dbReference type="Gene3D" id="1.10.30.50">
    <property type="match status" value="1"/>
</dbReference>
<dbReference type="InterPro" id="IPR003615">
    <property type="entry name" value="HNH_nuc"/>
</dbReference>
<feature type="compositionally biased region" description="Basic and acidic residues" evidence="1">
    <location>
        <begin position="91"/>
        <end position="100"/>
    </location>
</feature>